<reference evidence="5 6" key="1">
    <citation type="journal article" date="2011" name="PLoS Pathog.">
        <title>Endophytic Life Strategies Decoded by Genome and Transcriptome Analyses of the Mutualistic Root Symbiont Piriformospora indica.</title>
        <authorList>
            <person name="Zuccaro A."/>
            <person name="Lahrmann U."/>
            <person name="Guldener U."/>
            <person name="Langen G."/>
            <person name="Pfiffi S."/>
            <person name="Biedenkopf D."/>
            <person name="Wong P."/>
            <person name="Samans B."/>
            <person name="Grimm C."/>
            <person name="Basiewicz M."/>
            <person name="Murat C."/>
            <person name="Martin F."/>
            <person name="Kogel K.H."/>
        </authorList>
    </citation>
    <scope>NUCLEOTIDE SEQUENCE [LARGE SCALE GENOMIC DNA]</scope>
    <source>
        <strain evidence="5 6">DSM 11827</strain>
    </source>
</reference>
<evidence type="ECO:0000256" key="3">
    <source>
        <dbReference type="RuleBase" id="RU364104"/>
    </source>
</evidence>
<dbReference type="InterPro" id="IPR013892">
    <property type="entry name" value="Cyt_c_biogenesis_Cmc1-like"/>
</dbReference>
<keyword evidence="3" id="KW-0143">Chaperone</keyword>
<dbReference type="eggNOG" id="ENOG502SBZE">
    <property type="taxonomic scope" value="Eukaryota"/>
</dbReference>
<comment type="similarity">
    <text evidence="1 3">Belongs to the CMC family.</text>
</comment>
<evidence type="ECO:0000313" key="6">
    <source>
        <dbReference type="Proteomes" id="UP000007148"/>
    </source>
</evidence>
<gene>
    <name evidence="5" type="ORF">PIIN_07740</name>
</gene>
<dbReference type="Proteomes" id="UP000007148">
    <property type="component" value="Unassembled WGS sequence"/>
</dbReference>
<keyword evidence="6" id="KW-1185">Reference proteome</keyword>
<name>G4TR43_SERID</name>
<protein>
    <recommendedName>
        <fullName evidence="3">COX assembly mitochondrial protein</fullName>
    </recommendedName>
</protein>
<organism evidence="5 6">
    <name type="scientific">Serendipita indica (strain DSM 11827)</name>
    <name type="common">Root endophyte fungus</name>
    <name type="synonym">Piriformospora indica</name>
    <dbReference type="NCBI Taxonomy" id="1109443"/>
    <lineage>
        <taxon>Eukaryota</taxon>
        <taxon>Fungi</taxon>
        <taxon>Dikarya</taxon>
        <taxon>Basidiomycota</taxon>
        <taxon>Agaricomycotina</taxon>
        <taxon>Agaricomycetes</taxon>
        <taxon>Sebacinales</taxon>
        <taxon>Serendipitaceae</taxon>
        <taxon>Serendipita</taxon>
    </lineage>
</organism>
<dbReference type="HOGENOM" id="CLU_169286_3_2_1"/>
<comment type="function">
    <text evidence="3">Required for mitochondrial cytochrome c oxidase (COX) assembly and respiration.</text>
</comment>
<dbReference type="STRING" id="1109443.G4TR43"/>
<dbReference type="EMBL" id="CAFZ01000253">
    <property type="protein sequence ID" value="CCA73786.1"/>
    <property type="molecule type" value="Genomic_DNA"/>
</dbReference>
<evidence type="ECO:0000256" key="1">
    <source>
        <dbReference type="ARBA" id="ARBA00007347"/>
    </source>
</evidence>
<comment type="caution">
    <text evidence="5">The sequence shown here is derived from an EMBL/GenBank/DDBJ whole genome shotgun (WGS) entry which is preliminary data.</text>
</comment>
<accession>G4TR43</accession>
<keyword evidence="3" id="KW-0496">Mitochondrion</keyword>
<dbReference type="OMA" id="EECHANA"/>
<evidence type="ECO:0000256" key="2">
    <source>
        <dbReference type="ARBA" id="ARBA00023157"/>
    </source>
</evidence>
<evidence type="ECO:0000256" key="4">
    <source>
        <dbReference type="SAM" id="MobiDB-lite"/>
    </source>
</evidence>
<keyword evidence="3" id="KW-0472">Membrane</keyword>
<feature type="region of interest" description="Disordered" evidence="4">
    <location>
        <begin position="56"/>
        <end position="79"/>
    </location>
</feature>
<dbReference type="InParanoid" id="G4TR43"/>
<dbReference type="FunCoup" id="G4TR43">
    <property type="interactions" value="137"/>
</dbReference>
<dbReference type="OrthoDB" id="532630at2759"/>
<evidence type="ECO:0000313" key="5">
    <source>
        <dbReference type="EMBL" id="CCA73786.1"/>
    </source>
</evidence>
<comment type="subcellular location">
    <subcellularLocation>
        <location evidence="3">Mitochondrion inner membrane</location>
    </subcellularLocation>
</comment>
<proteinExistence type="inferred from homology"/>
<dbReference type="AlphaFoldDB" id="G4TR43"/>
<dbReference type="Pfam" id="PF08583">
    <property type="entry name" value="Cmc1"/>
    <property type="match status" value="1"/>
</dbReference>
<dbReference type="GO" id="GO:0005743">
    <property type="term" value="C:mitochondrial inner membrane"/>
    <property type="evidence" value="ECO:0007669"/>
    <property type="project" value="UniProtKB-SubCell"/>
</dbReference>
<keyword evidence="3" id="KW-0999">Mitochondrion inner membrane</keyword>
<sequence length="79" mass="9382">MHAHLVDQKELACKEFVEALRACHADWAKKFTGGCNDAKNELNSCLRRERVERTNKHLEESKARKQAIDEKMRKWREEE</sequence>
<keyword evidence="2" id="KW-1015">Disulfide bond</keyword>